<dbReference type="AlphaFoldDB" id="A0A5B1CJ90"/>
<dbReference type="Proteomes" id="UP000322699">
    <property type="component" value="Unassembled WGS sequence"/>
</dbReference>
<evidence type="ECO:0008006" key="3">
    <source>
        <dbReference type="Google" id="ProtNLM"/>
    </source>
</evidence>
<sequence>MLPPFNSPEYFAARHAAMLAQDGFKGVDETDPTAARGHAYGLHKSRMLTTDYRTRLKRGSVDVTPHEVIDCLRAAGVKDWVLMGLHGYVGYLPMPRATQDVDVMVPYSQKQKAKKAIATQWPMLTIVELSQVIRFLDPEDLDHDGKPQPVIDIMLPWSPFQETILKECVIEDEETGSRYPNIEAAIVSKYAPLVSPYRTIEKKEQDSSDLRKIVKGSPAEDLDHDLIHRLADQVWEGGGDELLHFIQLALDGKPFPI</sequence>
<dbReference type="EMBL" id="VRLW01000001">
    <property type="protein sequence ID" value="KAA1259799.1"/>
    <property type="molecule type" value="Genomic_DNA"/>
</dbReference>
<reference evidence="1 2" key="1">
    <citation type="submission" date="2019-08" db="EMBL/GenBank/DDBJ databases">
        <title>Deep-cultivation of Planctomycetes and their phenomic and genomic characterization uncovers novel biology.</title>
        <authorList>
            <person name="Wiegand S."/>
            <person name="Jogler M."/>
            <person name="Boedeker C."/>
            <person name="Pinto D."/>
            <person name="Vollmers J."/>
            <person name="Rivas-Marin E."/>
            <person name="Kohn T."/>
            <person name="Peeters S.H."/>
            <person name="Heuer A."/>
            <person name="Rast P."/>
            <person name="Oberbeckmann S."/>
            <person name="Bunk B."/>
            <person name="Jeske O."/>
            <person name="Meyerdierks A."/>
            <person name="Storesund J.E."/>
            <person name="Kallscheuer N."/>
            <person name="Luecker S."/>
            <person name="Lage O.M."/>
            <person name="Pohl T."/>
            <person name="Merkel B.J."/>
            <person name="Hornburger P."/>
            <person name="Mueller R.-W."/>
            <person name="Bruemmer F."/>
            <person name="Labrenz M."/>
            <person name="Spormann A.M."/>
            <person name="Op Den Camp H."/>
            <person name="Overmann J."/>
            <person name="Amann R."/>
            <person name="Jetten M.S.M."/>
            <person name="Mascher T."/>
            <person name="Medema M.H."/>
            <person name="Devos D.P."/>
            <person name="Kaster A.-K."/>
            <person name="Ovreas L."/>
            <person name="Rohde M."/>
            <person name="Galperin M.Y."/>
            <person name="Jogler C."/>
        </authorList>
    </citation>
    <scope>NUCLEOTIDE SEQUENCE [LARGE SCALE GENOMIC DNA]</scope>
    <source>
        <strain evidence="1 2">LF1</strain>
    </source>
</reference>
<name>A0A5B1CJ90_9BACT</name>
<evidence type="ECO:0000313" key="2">
    <source>
        <dbReference type="Proteomes" id="UP000322699"/>
    </source>
</evidence>
<dbReference type="RefSeq" id="WP_149752737.1">
    <property type="nucleotide sequence ID" value="NZ_LWSK01000040.1"/>
</dbReference>
<organism evidence="1 2">
    <name type="scientific">Rubripirellula obstinata</name>
    <dbReference type="NCBI Taxonomy" id="406547"/>
    <lineage>
        <taxon>Bacteria</taxon>
        <taxon>Pseudomonadati</taxon>
        <taxon>Planctomycetota</taxon>
        <taxon>Planctomycetia</taxon>
        <taxon>Pirellulales</taxon>
        <taxon>Pirellulaceae</taxon>
        <taxon>Rubripirellula</taxon>
    </lineage>
</organism>
<evidence type="ECO:0000313" key="1">
    <source>
        <dbReference type="EMBL" id="KAA1259799.1"/>
    </source>
</evidence>
<proteinExistence type="predicted"/>
<gene>
    <name evidence="1" type="ORF">LF1_23360</name>
</gene>
<protein>
    <recommendedName>
        <fullName evidence="3">Nucleotidyltransferase</fullName>
    </recommendedName>
</protein>
<dbReference type="OrthoDB" id="252973at2"/>
<keyword evidence="2" id="KW-1185">Reference proteome</keyword>
<accession>A0A5B1CJ90</accession>
<comment type="caution">
    <text evidence="1">The sequence shown here is derived from an EMBL/GenBank/DDBJ whole genome shotgun (WGS) entry which is preliminary data.</text>
</comment>